<comment type="subcellular location">
    <subcellularLocation>
        <location evidence="1">Cell envelope</location>
    </subcellularLocation>
</comment>
<protein>
    <submittedName>
        <fullName evidence="5">HlyD family efflux transporter periplasmic adaptor subunit</fullName>
    </submittedName>
</protein>
<dbReference type="PROSITE" id="PS50006">
    <property type="entry name" value="FHA_DOMAIN"/>
    <property type="match status" value="1"/>
</dbReference>
<dbReference type="AlphaFoldDB" id="A0A921E863"/>
<dbReference type="Proteomes" id="UP000711407">
    <property type="component" value="Unassembled WGS sequence"/>
</dbReference>
<dbReference type="Gene3D" id="2.40.30.170">
    <property type="match status" value="1"/>
</dbReference>
<dbReference type="Gene3D" id="2.40.50.100">
    <property type="match status" value="1"/>
</dbReference>
<dbReference type="SUPFAM" id="SSF111369">
    <property type="entry name" value="HlyD-like secretion proteins"/>
    <property type="match status" value="1"/>
</dbReference>
<reference evidence="5" key="2">
    <citation type="submission" date="2021-09" db="EMBL/GenBank/DDBJ databases">
        <authorList>
            <person name="Gilroy R."/>
        </authorList>
    </citation>
    <scope>NUCLEOTIDE SEQUENCE</scope>
    <source>
        <strain evidence="5">4100</strain>
    </source>
</reference>
<dbReference type="InterPro" id="IPR050465">
    <property type="entry name" value="UPF0194_transport"/>
</dbReference>
<dbReference type="PANTHER" id="PTHR32347">
    <property type="entry name" value="EFFLUX SYSTEM COMPONENT YKNX-RELATED"/>
    <property type="match status" value="1"/>
</dbReference>
<evidence type="ECO:0000313" key="5">
    <source>
        <dbReference type="EMBL" id="HJE38949.1"/>
    </source>
</evidence>
<evidence type="ECO:0000256" key="1">
    <source>
        <dbReference type="ARBA" id="ARBA00004196"/>
    </source>
</evidence>
<feature type="coiled-coil region" evidence="3">
    <location>
        <begin position="121"/>
        <end position="148"/>
    </location>
</feature>
<reference evidence="5" key="1">
    <citation type="journal article" date="2021" name="PeerJ">
        <title>Extensive microbial diversity within the chicken gut microbiome revealed by metagenomics and culture.</title>
        <authorList>
            <person name="Gilroy R."/>
            <person name="Ravi A."/>
            <person name="Getino M."/>
            <person name="Pursley I."/>
            <person name="Horton D.L."/>
            <person name="Alikhan N.F."/>
            <person name="Baker D."/>
            <person name="Gharbi K."/>
            <person name="Hall N."/>
            <person name="Watson M."/>
            <person name="Adriaenssens E.M."/>
            <person name="Foster-Nyarko E."/>
            <person name="Jarju S."/>
            <person name="Secka A."/>
            <person name="Antonio M."/>
            <person name="Oren A."/>
            <person name="Chaudhuri R.R."/>
            <person name="La Ragione R."/>
            <person name="Hildebrand F."/>
            <person name="Pallen M.J."/>
        </authorList>
    </citation>
    <scope>NUCLEOTIDE SEQUENCE</scope>
    <source>
        <strain evidence="5">4100</strain>
    </source>
</reference>
<feature type="domain" description="FHA" evidence="4">
    <location>
        <begin position="58"/>
        <end position="114"/>
    </location>
</feature>
<evidence type="ECO:0000313" key="6">
    <source>
        <dbReference type="Proteomes" id="UP000711407"/>
    </source>
</evidence>
<dbReference type="PANTHER" id="PTHR32347:SF23">
    <property type="entry name" value="BLL5650 PROTEIN"/>
    <property type="match status" value="1"/>
</dbReference>
<dbReference type="EMBL" id="DYXT01000025">
    <property type="protein sequence ID" value="HJE38949.1"/>
    <property type="molecule type" value="Genomic_DNA"/>
</dbReference>
<name>A0A921E863_9BACT</name>
<gene>
    <name evidence="5" type="ORF">K8V47_04225</name>
</gene>
<evidence type="ECO:0000256" key="3">
    <source>
        <dbReference type="SAM" id="Coils"/>
    </source>
</evidence>
<evidence type="ECO:0000256" key="2">
    <source>
        <dbReference type="ARBA" id="ARBA00023054"/>
    </source>
</evidence>
<proteinExistence type="predicted"/>
<dbReference type="GO" id="GO:0030313">
    <property type="term" value="C:cell envelope"/>
    <property type="evidence" value="ECO:0007669"/>
    <property type="project" value="UniProtKB-SubCell"/>
</dbReference>
<dbReference type="Gene3D" id="1.10.287.1490">
    <property type="match status" value="1"/>
</dbReference>
<organism evidence="5 6">
    <name type="scientific">Candidatus Amulumruptor caecigallinarius</name>
    <dbReference type="NCBI Taxonomy" id="2109911"/>
    <lineage>
        <taxon>Bacteria</taxon>
        <taxon>Pseudomonadati</taxon>
        <taxon>Bacteroidota</taxon>
        <taxon>Bacteroidia</taxon>
        <taxon>Bacteroidales</taxon>
        <taxon>Muribaculaceae</taxon>
        <taxon>Candidatus Amulumruptor</taxon>
    </lineage>
</organism>
<sequence length="303" mass="32639">MNNISYRILLPIGVSMFASCSSTPDYDAQGTFEATEVIVSSEGNGKILYLDIDQGDSVVAGRTVGQVDTVQLFLQRQELSRQYAALDASRPDLAAQIASLKEQIAGTLTDRDRVARLLKDGAATQQQLDNLNTKLASLQGQLDAQRSTVNNSRSSIDEQMNALVVKSQAVDDQIARCVIASPISGVVLDKLAEAGEVTSFGKPLFKVADMHNIYLRAYFTSDQLSALRLGQKVTVVADYGAGNEKSYEGTVSYIATQSEFTPKTIQTKDSRANLVYAVKIAVKNDGLLKIGLTGNVYVGNNGN</sequence>
<evidence type="ECO:0000259" key="4">
    <source>
        <dbReference type="PROSITE" id="PS50006"/>
    </source>
</evidence>
<dbReference type="InterPro" id="IPR000253">
    <property type="entry name" value="FHA_dom"/>
</dbReference>
<keyword evidence="2 3" id="KW-0175">Coiled coil</keyword>
<comment type="caution">
    <text evidence="5">The sequence shown here is derived from an EMBL/GenBank/DDBJ whole genome shotgun (WGS) entry which is preliminary data.</text>
</comment>
<dbReference type="PROSITE" id="PS51257">
    <property type="entry name" value="PROKAR_LIPOPROTEIN"/>
    <property type="match status" value="1"/>
</dbReference>
<accession>A0A921E863</accession>